<reference evidence="5" key="1">
    <citation type="submission" date="2016-04" db="EMBL/GenBank/DDBJ databases">
        <authorList>
            <person name="Guldener U."/>
            <person name="Guldener U."/>
        </authorList>
    </citation>
    <scope>NUCLEOTIDE SEQUENCE [LARGE SCALE GENOMIC DNA]</scope>
    <source>
        <strain evidence="5">UB2112</strain>
    </source>
</reference>
<evidence type="ECO:0000256" key="2">
    <source>
        <dbReference type="SAM" id="MobiDB-lite"/>
    </source>
</evidence>
<evidence type="ECO:0000256" key="1">
    <source>
        <dbReference type="ARBA" id="ARBA00006802"/>
    </source>
</evidence>
<feature type="compositionally biased region" description="Low complexity" evidence="2">
    <location>
        <begin position="16"/>
        <end position="25"/>
    </location>
</feature>
<dbReference type="Proteomes" id="UP000179920">
    <property type="component" value="Chromosome XV"/>
</dbReference>
<reference evidence="4" key="3">
    <citation type="submission" date="2018-08" db="EMBL/GenBank/DDBJ databases">
        <authorList>
            <person name="Guldener U."/>
        </authorList>
    </citation>
    <scope>NUCLEOTIDE SEQUENCE</scope>
    <source>
        <strain evidence="4">UB2</strain>
    </source>
</reference>
<dbReference type="InterPro" id="IPR019034">
    <property type="entry name" value="UPF0390"/>
</dbReference>
<dbReference type="AlphaFoldDB" id="A0A1K0GVI2"/>
<dbReference type="PANTHER" id="PTHR16967">
    <property type="entry name" value="LEYDIG CELL TUMOR 10 KDA PROTEIN HOMOLOG"/>
    <property type="match status" value="1"/>
</dbReference>
<dbReference type="PANTHER" id="PTHR16967:SF1">
    <property type="entry name" value="LEYDIG CELL TUMOR 10 KDA PROTEIN HOMOLOG"/>
    <property type="match status" value="1"/>
</dbReference>
<dbReference type="EMBL" id="LT558131">
    <property type="protein sequence ID" value="SAM84746.1"/>
    <property type="molecule type" value="Genomic_DNA"/>
</dbReference>
<evidence type="ECO:0000313" key="4">
    <source>
        <dbReference type="EMBL" id="SYW83176.1"/>
    </source>
</evidence>
<accession>A0A1K0GVI2</accession>
<feature type="region of interest" description="Disordered" evidence="2">
    <location>
        <begin position="65"/>
        <end position="99"/>
    </location>
</feature>
<dbReference type="EMBL" id="ULHB01000139">
    <property type="protein sequence ID" value="SYW83176.1"/>
    <property type="molecule type" value="Genomic_DNA"/>
</dbReference>
<evidence type="ECO:0000313" key="6">
    <source>
        <dbReference type="Proteomes" id="UP000658997"/>
    </source>
</evidence>
<proteinExistence type="inferred from homology"/>
<keyword evidence="6" id="KW-1185">Reference proteome</keyword>
<feature type="region of interest" description="Disordered" evidence="2">
    <location>
        <begin position="1"/>
        <end position="53"/>
    </location>
</feature>
<organism evidence="3 5">
    <name type="scientific">Ustilago bromivora</name>
    <dbReference type="NCBI Taxonomy" id="307758"/>
    <lineage>
        <taxon>Eukaryota</taxon>
        <taxon>Fungi</taxon>
        <taxon>Dikarya</taxon>
        <taxon>Basidiomycota</taxon>
        <taxon>Ustilaginomycotina</taxon>
        <taxon>Ustilaginomycetes</taxon>
        <taxon>Ustilaginales</taxon>
        <taxon>Ustilaginaceae</taxon>
        <taxon>Ustilago</taxon>
    </lineage>
</organism>
<feature type="compositionally biased region" description="Basic residues" evidence="2">
    <location>
        <begin position="26"/>
        <end position="40"/>
    </location>
</feature>
<comment type="similarity">
    <text evidence="1">Belongs to the UPF0390 family.</text>
</comment>
<evidence type="ECO:0000313" key="5">
    <source>
        <dbReference type="Proteomes" id="UP000179920"/>
    </source>
</evidence>
<dbReference type="Proteomes" id="UP000658997">
    <property type="component" value="Unassembled WGS sequence"/>
</dbReference>
<reference evidence="3" key="2">
    <citation type="submission" date="2016-04" db="EMBL/GenBank/DDBJ databases">
        <authorList>
            <person name="Evans L.H."/>
            <person name="Alamgir A."/>
            <person name="Owens N."/>
            <person name="Weber N.D."/>
            <person name="Virtaneva K."/>
            <person name="Barbian K."/>
            <person name="Babar A."/>
            <person name="Rosenke K."/>
        </authorList>
    </citation>
    <scope>NUCLEOTIDE SEQUENCE</scope>
    <source>
        <strain evidence="3">UB2112</strain>
    </source>
</reference>
<name>A0A1K0GVI2_9BASI</name>
<protein>
    <submittedName>
        <fullName evidence="3">Related to UPF0390 protein UM03986</fullName>
    </submittedName>
</protein>
<evidence type="ECO:0000313" key="3">
    <source>
        <dbReference type="EMBL" id="SAM84746.1"/>
    </source>
</evidence>
<feature type="compositionally biased region" description="Basic residues" evidence="2">
    <location>
        <begin position="90"/>
        <end position="99"/>
    </location>
</feature>
<sequence>MAQGFKPAKPKKTASPKKSSSQTKTGPKRGPRVIAPKKKAAVQAAKTKRQQTGAITARIEQEMVSRASKGGPLTIMNKAADGDADDNKKNLNKKNPNKK</sequence>
<dbReference type="Pfam" id="PF09495">
    <property type="entry name" value="DUF2462"/>
    <property type="match status" value="1"/>
</dbReference>
<gene>
    <name evidence="4" type="ORF">UBRO2_05067</name>
    <name evidence="3" type="ORF">UBRO_06035</name>
</gene>